<organism evidence="2">
    <name type="scientific">Heligmosomoides polygyrus</name>
    <name type="common">Parasitic roundworm</name>
    <dbReference type="NCBI Taxonomy" id="6339"/>
    <lineage>
        <taxon>Eukaryota</taxon>
        <taxon>Metazoa</taxon>
        <taxon>Ecdysozoa</taxon>
        <taxon>Nematoda</taxon>
        <taxon>Chromadorea</taxon>
        <taxon>Rhabditida</taxon>
        <taxon>Rhabditina</taxon>
        <taxon>Rhabditomorpha</taxon>
        <taxon>Strongyloidea</taxon>
        <taxon>Heligmosomidae</taxon>
        <taxon>Heligmosomoides</taxon>
    </lineage>
</organism>
<reference evidence="2 3" key="1">
    <citation type="submission" date="2018-11" db="EMBL/GenBank/DDBJ databases">
        <authorList>
            <consortium name="Pathogen Informatics"/>
        </authorList>
    </citation>
    <scope>NUCLEOTIDE SEQUENCE [LARGE SCALE GENOMIC DNA]</scope>
</reference>
<dbReference type="InterPro" id="IPR013087">
    <property type="entry name" value="Znf_C2H2_type"/>
</dbReference>
<protein>
    <submittedName>
        <fullName evidence="4">C2H2-type domain-containing protein</fullName>
    </submittedName>
</protein>
<dbReference type="EMBL" id="UZAH01025815">
    <property type="protein sequence ID" value="VDO70974.1"/>
    <property type="molecule type" value="Genomic_DNA"/>
</dbReference>
<feature type="domain" description="C2H2-type" evidence="1">
    <location>
        <begin position="47"/>
        <end position="70"/>
    </location>
</feature>
<dbReference type="PANTHER" id="PTHR33936">
    <property type="entry name" value="PROTEIN CBG17840"/>
    <property type="match status" value="1"/>
</dbReference>
<accession>A0A3P7YHS2</accession>
<evidence type="ECO:0000313" key="3">
    <source>
        <dbReference type="Proteomes" id="UP000050761"/>
    </source>
</evidence>
<dbReference type="WBParaSite" id="HPBE_0000710601-mRNA-1">
    <property type="protein sequence ID" value="HPBE_0000710601-mRNA-1"/>
    <property type="gene ID" value="HPBE_0000710601"/>
</dbReference>
<evidence type="ECO:0000259" key="1">
    <source>
        <dbReference type="SMART" id="SM00355"/>
    </source>
</evidence>
<gene>
    <name evidence="2" type="ORF">HPBE_LOCUS7107</name>
</gene>
<evidence type="ECO:0000313" key="2">
    <source>
        <dbReference type="EMBL" id="VDO70974.1"/>
    </source>
</evidence>
<dbReference type="PANTHER" id="PTHR33936:SF24">
    <property type="entry name" value="C2H2-TYPE DOMAIN-CONTAINING PROTEIN"/>
    <property type="match status" value="1"/>
</dbReference>
<dbReference type="AlphaFoldDB" id="A0A3P7YHS2"/>
<evidence type="ECO:0000313" key="4">
    <source>
        <dbReference type="WBParaSite" id="HPBE_0000710601-mRNA-1"/>
    </source>
</evidence>
<reference evidence="4" key="2">
    <citation type="submission" date="2019-09" db="UniProtKB">
        <authorList>
            <consortium name="WormBaseParasite"/>
        </authorList>
    </citation>
    <scope>IDENTIFICATION</scope>
</reference>
<name>A0A3P7YHS2_HELPZ</name>
<dbReference type="InterPro" id="IPR052797">
    <property type="entry name" value="RegFact_GeneExpr_CellDeath"/>
</dbReference>
<proteinExistence type="predicted"/>
<keyword evidence="3" id="KW-1185">Reference proteome</keyword>
<sequence>MVKFWFCELCDMRHANTASLIKHMREDHHCEEEFVARNPNFVENFSESCPSCDTRVLDVAELLAHATLVHEFVGVVRREVFPSFVEFEQWKERVEDESISTWVKRRRKTTGNVLTLNLRCHRNLETDVTSVEYCLEHFGHEQDPLKQSLPWSLKLEIAEMLKQNMFARDIVRTLKWKNINERKDGVCMLKRQYWVTERDVYRVASDLRAHPHKYEKMEGVSPDPSGVSTAPEFIKAEPCSSSSSILESLIEREPSPMRNACPEEALFKADHDPAERSAVHRKRLKKEEPCSAFSIAEVIPGAELGPTVSGSPKVLLKIDSDPNSAESSSGTERLFFKEEPISVTTLLQESSSNRMELSSEDAKPPTDEGVRVFSLAVAPDGKGFALVNHSSCVDVAHDDL</sequence>
<dbReference type="SMART" id="SM00355">
    <property type="entry name" value="ZnF_C2H2"/>
    <property type="match status" value="2"/>
</dbReference>
<dbReference type="Proteomes" id="UP000050761">
    <property type="component" value="Unassembled WGS sequence"/>
</dbReference>
<feature type="domain" description="C2H2-type" evidence="1">
    <location>
        <begin position="5"/>
        <end position="28"/>
    </location>
</feature>